<protein>
    <recommendedName>
        <fullName evidence="3">HECT-type E3 ubiquitin transferase</fullName>
        <ecNumber evidence="3">2.3.2.26</ecNumber>
    </recommendedName>
</protein>
<evidence type="ECO:0000259" key="8">
    <source>
        <dbReference type="PROSITE" id="PS50237"/>
    </source>
</evidence>
<evidence type="ECO:0000256" key="1">
    <source>
        <dbReference type="ARBA" id="ARBA00000885"/>
    </source>
</evidence>
<name>A0A7S4II14_9STRA</name>
<dbReference type="SUPFAM" id="SSF56204">
    <property type="entry name" value="Hect, E3 ligase catalytic domain"/>
    <property type="match status" value="1"/>
</dbReference>
<comment type="catalytic activity">
    <reaction evidence="1">
        <text>S-ubiquitinyl-[E2 ubiquitin-conjugating enzyme]-L-cysteine + [acceptor protein]-L-lysine = [E2 ubiquitin-conjugating enzyme]-L-cysteine + N(6)-ubiquitinyl-[acceptor protein]-L-lysine.</text>
        <dbReference type="EC" id="2.3.2.26"/>
    </reaction>
</comment>
<comment type="pathway">
    <text evidence="2">Protein modification; protein ubiquitination.</text>
</comment>
<feature type="active site" description="Glycyl thioester intermediate" evidence="6">
    <location>
        <position position="760"/>
    </location>
</feature>
<reference evidence="9" key="1">
    <citation type="submission" date="2021-01" db="EMBL/GenBank/DDBJ databases">
        <authorList>
            <person name="Corre E."/>
            <person name="Pelletier E."/>
            <person name="Niang G."/>
            <person name="Scheremetjew M."/>
            <person name="Finn R."/>
            <person name="Kale V."/>
            <person name="Holt S."/>
            <person name="Cochrane G."/>
            <person name="Meng A."/>
            <person name="Brown T."/>
            <person name="Cohen L."/>
        </authorList>
    </citation>
    <scope>NUCLEOTIDE SEQUENCE</scope>
    <source>
        <strain evidence="9">Isolate 1302-5</strain>
    </source>
</reference>
<evidence type="ECO:0000256" key="6">
    <source>
        <dbReference type="PROSITE-ProRule" id="PRU00104"/>
    </source>
</evidence>
<feature type="region of interest" description="Disordered" evidence="7">
    <location>
        <begin position="1"/>
        <end position="65"/>
    </location>
</feature>
<dbReference type="FunFam" id="3.90.1750.10:FF:000079">
    <property type="entry name" value="E3 ubiquitin-protein ligase"/>
    <property type="match status" value="1"/>
</dbReference>
<evidence type="ECO:0000256" key="3">
    <source>
        <dbReference type="ARBA" id="ARBA00012485"/>
    </source>
</evidence>
<dbReference type="InterPro" id="IPR035983">
    <property type="entry name" value="Hect_E3_ubiquitin_ligase"/>
</dbReference>
<dbReference type="PANTHER" id="PTHR11254">
    <property type="entry name" value="HECT DOMAIN UBIQUITIN-PROTEIN LIGASE"/>
    <property type="match status" value="1"/>
</dbReference>
<keyword evidence="5 6" id="KW-0833">Ubl conjugation pathway</keyword>
<dbReference type="GO" id="GO:0005737">
    <property type="term" value="C:cytoplasm"/>
    <property type="evidence" value="ECO:0007669"/>
    <property type="project" value="UniProtKB-ARBA"/>
</dbReference>
<feature type="compositionally biased region" description="Low complexity" evidence="7">
    <location>
        <begin position="17"/>
        <end position="35"/>
    </location>
</feature>
<gene>
    <name evidence="9" type="ORF">OAUR00152_LOCUS11589</name>
</gene>
<dbReference type="SMART" id="SM00119">
    <property type="entry name" value="HECTc"/>
    <property type="match status" value="1"/>
</dbReference>
<evidence type="ECO:0000256" key="2">
    <source>
        <dbReference type="ARBA" id="ARBA00004906"/>
    </source>
</evidence>
<feature type="region of interest" description="Disordered" evidence="7">
    <location>
        <begin position="200"/>
        <end position="238"/>
    </location>
</feature>
<evidence type="ECO:0000313" key="9">
    <source>
        <dbReference type="EMBL" id="CAE2230065.1"/>
    </source>
</evidence>
<organism evidence="9">
    <name type="scientific">Odontella aurita</name>
    <dbReference type="NCBI Taxonomy" id="265563"/>
    <lineage>
        <taxon>Eukaryota</taxon>
        <taxon>Sar</taxon>
        <taxon>Stramenopiles</taxon>
        <taxon>Ochrophyta</taxon>
        <taxon>Bacillariophyta</taxon>
        <taxon>Mediophyceae</taxon>
        <taxon>Biddulphiophycidae</taxon>
        <taxon>Eupodiscales</taxon>
        <taxon>Odontellaceae</taxon>
        <taxon>Odontella</taxon>
    </lineage>
</organism>
<evidence type="ECO:0000256" key="7">
    <source>
        <dbReference type="SAM" id="MobiDB-lite"/>
    </source>
</evidence>
<dbReference type="Pfam" id="PF00632">
    <property type="entry name" value="HECT"/>
    <property type="match status" value="1"/>
</dbReference>
<dbReference type="AlphaFoldDB" id="A0A7S4II14"/>
<dbReference type="InterPro" id="IPR000569">
    <property type="entry name" value="HECT_dom"/>
</dbReference>
<evidence type="ECO:0000256" key="5">
    <source>
        <dbReference type="ARBA" id="ARBA00022786"/>
    </source>
</evidence>
<dbReference type="EC" id="2.3.2.26" evidence="3"/>
<dbReference type="PROSITE" id="PS50237">
    <property type="entry name" value="HECT"/>
    <property type="match status" value="1"/>
</dbReference>
<keyword evidence="4" id="KW-0808">Transferase</keyword>
<feature type="domain" description="HECT" evidence="8">
    <location>
        <begin position="449"/>
        <end position="793"/>
    </location>
</feature>
<dbReference type="Gene3D" id="3.30.2160.10">
    <property type="entry name" value="Hect, E3 ligase catalytic domain"/>
    <property type="match status" value="1"/>
</dbReference>
<feature type="compositionally biased region" description="Basic residues" evidence="7">
    <location>
        <begin position="1"/>
        <end position="11"/>
    </location>
</feature>
<dbReference type="PANTHER" id="PTHR11254:SF440">
    <property type="entry name" value="E3 UBIQUITIN-PROTEIN LIGASE NEDD-4"/>
    <property type="match status" value="1"/>
</dbReference>
<feature type="region of interest" description="Disordered" evidence="7">
    <location>
        <begin position="106"/>
        <end position="162"/>
    </location>
</feature>
<sequence length="793" mass="88008">MPFFGSKKKSKAKLEKSAGSQDSGHGAQNESSSSSQHRRGQSGGGILGRVNAGPGAFSVGDKDSQSTAVFRVTVPDNVSPGEEFQVYAGNRIVRVRCPVDSRPGQSLQITVPVDPNETNANSNGPGGVAAAQGPGAGVPGGDLPPDSPNVQRLEGQAGPDGRPAYMVTIPHGVRGGQQFPVTIAGQQLMVTCPPNARPGMSVRIVPPAPPPGVQQGSSLDRGSGGPAPRRRINKPPDGTQMFEVVVPKGVAPGQPFALLAGGVRVLVTCPTNASSGQKIRFNLPTALLQKKTDGDSLGKLAKIKLSYDKDGWTRTVRVTDLKFQWVRMDDNGDVDNSNRFDIKHSAYVRHLVFREGVDPRMRTGTLTLVKANDPRAVVDSRIKGLDGKTDLVSYSHIANVQDKSFEDKVHWFQDTCAQLCVEWNEGHMRMNVRREYLLSDSMEAVMSLSRKDLRKVWRFEFIGEQGIDAGGLAREWFQLVTEEIFDPDMGLWQSCATNQMCMQINPASEIACPEDHLIYFRFLGRVMGKALFDRQLVAGHMVQHLYKQLLGWPLLFNDLETVDEDYYKNLKKLAEMNPEEVEYLCLDFTTTEETMGDKKVVHLVPNGDQMEVQADNLPEYFEACLKYKLNGQVKAQLNELLLGFFDVIPEPLLTIFDFQELELLMCGLPEIDIDDWRDNSEYSGEYDRVGSDHETCRWFWEVVEEFDQEMRARLLQFVTGTSGVPSRGFGVLQGNDGNIRRFTIHGVELGVCLYPRAHTCFNRIDLPMYEEKQELKEKLELAVTMVSTGFDLE</sequence>
<dbReference type="GO" id="GO:0061630">
    <property type="term" value="F:ubiquitin protein ligase activity"/>
    <property type="evidence" value="ECO:0007669"/>
    <property type="project" value="UniProtKB-EC"/>
</dbReference>
<dbReference type="FunFam" id="3.30.2410.10:FF:000009">
    <property type="entry name" value="Probable E3 ubiquitin-protein ligase HECTD2"/>
    <property type="match status" value="1"/>
</dbReference>
<dbReference type="Gene3D" id="3.90.1750.10">
    <property type="entry name" value="Hect, E3 ligase catalytic domains"/>
    <property type="match status" value="1"/>
</dbReference>
<dbReference type="CDD" id="cd00078">
    <property type="entry name" value="HECTc"/>
    <property type="match status" value="1"/>
</dbReference>
<proteinExistence type="predicted"/>
<dbReference type="EMBL" id="HBKQ01017161">
    <property type="protein sequence ID" value="CAE2230065.1"/>
    <property type="molecule type" value="Transcribed_RNA"/>
</dbReference>
<dbReference type="InterPro" id="IPR050409">
    <property type="entry name" value="E3_ubiq-protein_ligase"/>
</dbReference>
<evidence type="ECO:0000256" key="4">
    <source>
        <dbReference type="ARBA" id="ARBA00022679"/>
    </source>
</evidence>
<dbReference type="GO" id="GO:0006511">
    <property type="term" value="P:ubiquitin-dependent protein catabolic process"/>
    <property type="evidence" value="ECO:0007669"/>
    <property type="project" value="TreeGrafter"/>
</dbReference>
<accession>A0A7S4II14</accession>
<dbReference type="Gene3D" id="3.30.2410.10">
    <property type="entry name" value="Hect, E3 ligase catalytic domain"/>
    <property type="match status" value="1"/>
</dbReference>
<dbReference type="GO" id="GO:0016567">
    <property type="term" value="P:protein ubiquitination"/>
    <property type="evidence" value="ECO:0007669"/>
    <property type="project" value="TreeGrafter"/>
</dbReference>